<keyword evidence="2" id="KW-1185">Reference proteome</keyword>
<reference evidence="1" key="1">
    <citation type="submission" date="2020-10" db="EMBL/GenBank/DDBJ databases">
        <authorList>
            <person name="Kusch S."/>
        </authorList>
    </citation>
    <scope>NUCLEOTIDE SEQUENCE</scope>
    <source>
        <strain evidence="1">SwB9</strain>
    </source>
</reference>
<dbReference type="AlphaFoldDB" id="A0A8H2ZQI4"/>
<dbReference type="Proteomes" id="UP000624404">
    <property type="component" value="Unassembled WGS sequence"/>
</dbReference>
<protein>
    <submittedName>
        <fullName evidence="1">6a06ca93-27cc-459a-9bdb-8d6583abab94-CDS</fullName>
    </submittedName>
</protein>
<dbReference type="EMBL" id="CAJHIA010000015">
    <property type="protein sequence ID" value="CAD6445450.1"/>
    <property type="molecule type" value="Genomic_DNA"/>
</dbReference>
<dbReference type="OrthoDB" id="3530994at2759"/>
<name>A0A8H2ZQI4_9HELO</name>
<organism evidence="1 2">
    <name type="scientific">Sclerotinia trifoliorum</name>
    <dbReference type="NCBI Taxonomy" id="28548"/>
    <lineage>
        <taxon>Eukaryota</taxon>
        <taxon>Fungi</taxon>
        <taxon>Dikarya</taxon>
        <taxon>Ascomycota</taxon>
        <taxon>Pezizomycotina</taxon>
        <taxon>Leotiomycetes</taxon>
        <taxon>Helotiales</taxon>
        <taxon>Sclerotiniaceae</taxon>
        <taxon>Sclerotinia</taxon>
    </lineage>
</organism>
<gene>
    <name evidence="1" type="ORF">SCLTRI_LOCUS5241</name>
</gene>
<evidence type="ECO:0000313" key="2">
    <source>
        <dbReference type="Proteomes" id="UP000624404"/>
    </source>
</evidence>
<proteinExistence type="predicted"/>
<accession>A0A8H2ZQI4</accession>
<sequence>MRCFICHHHNMTGNHRCAGHNCIALLSTADIVKFYTTVLTVVEGRTALRAVEHYIVRPGTPDARDTVDAVLQIQGSGFRAMVVWGENCGGRDCRNVIRCPHSSIKISIAEKTREGGAGYGPTMTVAYP</sequence>
<evidence type="ECO:0000313" key="1">
    <source>
        <dbReference type="EMBL" id="CAD6445450.1"/>
    </source>
</evidence>
<comment type="caution">
    <text evidence="1">The sequence shown here is derived from an EMBL/GenBank/DDBJ whole genome shotgun (WGS) entry which is preliminary data.</text>
</comment>